<protein>
    <submittedName>
        <fullName evidence="2">Uncharacterized protein</fullName>
    </submittedName>
</protein>
<dbReference type="AlphaFoldDB" id="A0A1A9KGM3"/>
<dbReference type="RefSeq" id="WP_064582653.1">
    <property type="nucleotide sequence ID" value="NZ_CP015878.1"/>
</dbReference>
<evidence type="ECO:0000313" key="3">
    <source>
        <dbReference type="Proteomes" id="UP000077748"/>
    </source>
</evidence>
<dbReference type="EMBL" id="CP015878">
    <property type="protein sequence ID" value="ANI16682.1"/>
    <property type="molecule type" value="Genomic_DNA"/>
</dbReference>
<name>A0A1A9KGM3_9PSED</name>
<dbReference type="EMBL" id="CP015878">
    <property type="protein sequence ID" value="ANI14455.1"/>
    <property type="molecule type" value="Genomic_DNA"/>
</dbReference>
<evidence type="ECO:0000313" key="1">
    <source>
        <dbReference type="EMBL" id="ANI14455.1"/>
    </source>
</evidence>
<accession>A0A1A9KGM3</accession>
<proteinExistence type="predicted"/>
<gene>
    <name evidence="1" type="ORF">A9C11_10875</name>
    <name evidence="2" type="ORF">A9C11_23135</name>
</gene>
<sequence>MDTQELKVQVLADLSDFEQKISRTLERLPLELRDEFLGGLQRFLFDSRLCLVRIDEPLDEGVTGEGSAASSAGEKLVFRVSFTGLDDLCASALRAADGEGA</sequence>
<evidence type="ECO:0000313" key="2">
    <source>
        <dbReference type="EMBL" id="ANI16682.1"/>
    </source>
</evidence>
<organism evidence="2 3">
    <name type="scientific">Pseudomonas citronellolis</name>
    <dbReference type="NCBI Taxonomy" id="53408"/>
    <lineage>
        <taxon>Bacteria</taxon>
        <taxon>Pseudomonadati</taxon>
        <taxon>Pseudomonadota</taxon>
        <taxon>Gammaproteobacteria</taxon>
        <taxon>Pseudomonadales</taxon>
        <taxon>Pseudomonadaceae</taxon>
        <taxon>Pseudomonas</taxon>
    </lineage>
</organism>
<reference evidence="2 3" key="1">
    <citation type="submission" date="2016-05" db="EMBL/GenBank/DDBJ databases">
        <title>Genome Sequence of Pseudomonas citronellolis Strain SJTE-3, an Estrogens and Persistent Organic Pollutants degradation strain.</title>
        <authorList>
            <person name="Liang R."/>
        </authorList>
    </citation>
    <scope>NUCLEOTIDE SEQUENCE [LARGE SCALE GENOMIC DNA]</scope>
    <source>
        <strain evidence="2 3">SJTE-3</strain>
    </source>
</reference>
<dbReference type="Proteomes" id="UP000077748">
    <property type="component" value="Chromosome"/>
</dbReference>